<dbReference type="RefSeq" id="WP_214359855.1">
    <property type="nucleotide sequence ID" value="NZ_JAEKFT010000002.1"/>
</dbReference>
<feature type="signal peptide" evidence="2">
    <location>
        <begin position="1"/>
        <end position="25"/>
    </location>
</feature>
<dbReference type="EMBL" id="JAEKFT010000002">
    <property type="protein sequence ID" value="MBT0960102.1"/>
    <property type="molecule type" value="Genomic_DNA"/>
</dbReference>
<dbReference type="Proteomes" id="UP000694660">
    <property type="component" value="Unassembled WGS sequence"/>
</dbReference>
<reference evidence="4" key="1">
    <citation type="journal article" date="2022" name="ISME J.">
        <title>Genetic and phylogenetic analysis of dissimilatory iodate-reducing bacteria identifies potential niches across the world's oceans.</title>
        <authorList>
            <person name="Reyes-Umana V."/>
            <person name="Henning Z."/>
            <person name="Lee K."/>
            <person name="Barnum T.P."/>
            <person name="Coates J.D."/>
        </authorList>
    </citation>
    <scope>NUCLEOTIDE SEQUENCE [LARGE SCALE GENOMIC DNA]</scope>
    <source>
        <strain evidence="4">IR12</strain>
    </source>
</reference>
<dbReference type="AlphaFoldDB" id="A0A944D7R0"/>
<dbReference type="Pfam" id="PF07044">
    <property type="entry name" value="DUF1329"/>
    <property type="match status" value="1"/>
</dbReference>
<evidence type="ECO:0000256" key="2">
    <source>
        <dbReference type="SAM" id="SignalP"/>
    </source>
</evidence>
<protein>
    <submittedName>
        <fullName evidence="3">DUF1329 domain-containing protein</fullName>
    </submittedName>
</protein>
<proteinExistence type="predicted"/>
<dbReference type="CDD" id="cd16329">
    <property type="entry name" value="LolA_like"/>
    <property type="match status" value="1"/>
</dbReference>
<sequence length="457" mass="50312">MKKPLRLITIAAATLVAFSGSSVHAGVSADEAAKLKSELMPLGGEKAGNKEGTIPAWTGGLTTPTPGFKNGGRRPDPFADEKPILQITAKNMEAHAAKLSEGLKFLLKKYPDTFRLDVYPTHRTAAAPQYVYDNTFQNATRASLDVGSAGPLPKGALGGIPFPIPKTGEEAMWNGLLRWQGESTYLEANGYQITANGQVIHVQRGNVQKNSPYYYKDMTADTFGGAYSLVRALNAGPPIRAGEAILGHLNVDESKSATWVYLTGQRRVRKLPNACCDTPTPFSAGIVSFDEVEGFGGRMDRFEFKLVGKKEMYIPYNANRILVPTKDADVVQANHLNPDHVRWELHRVWVVEAVLKPGQRHTSTKSLYYLDEDTWNFVLTDRWDANGQLWRMPFMMPMAMPDLPGTVGFTWGTYELQSGAYYVNGIGNEVKVHSKQMSPRLPDSNFVPEAMAGEGVR</sequence>
<keyword evidence="4" id="KW-1185">Reference proteome</keyword>
<dbReference type="Gene3D" id="2.50.20.10">
    <property type="entry name" value="Lipoprotein localisation LolA/LolB/LppX"/>
    <property type="match status" value="1"/>
</dbReference>
<organism evidence="3 4">
    <name type="scientific">Denitromonas iodatirespirans</name>
    <dbReference type="NCBI Taxonomy" id="2795389"/>
    <lineage>
        <taxon>Bacteria</taxon>
        <taxon>Pseudomonadati</taxon>
        <taxon>Pseudomonadota</taxon>
        <taxon>Betaproteobacteria</taxon>
        <taxon>Rhodocyclales</taxon>
        <taxon>Zoogloeaceae</taxon>
        <taxon>Denitromonas</taxon>
    </lineage>
</organism>
<dbReference type="InterPro" id="IPR010752">
    <property type="entry name" value="DUF1329"/>
</dbReference>
<feature type="region of interest" description="Disordered" evidence="1">
    <location>
        <begin position="43"/>
        <end position="76"/>
    </location>
</feature>
<comment type="caution">
    <text evidence="3">The sequence shown here is derived from an EMBL/GenBank/DDBJ whole genome shotgun (WGS) entry which is preliminary data.</text>
</comment>
<evidence type="ECO:0000313" key="3">
    <source>
        <dbReference type="EMBL" id="MBT0960102.1"/>
    </source>
</evidence>
<name>A0A944D7R0_DENI1</name>
<evidence type="ECO:0000313" key="4">
    <source>
        <dbReference type="Proteomes" id="UP000694660"/>
    </source>
</evidence>
<accession>A0A944D7R0</accession>
<gene>
    <name evidence="3" type="ORF">I8J34_02845</name>
</gene>
<keyword evidence="2" id="KW-0732">Signal</keyword>
<evidence type="ECO:0000256" key="1">
    <source>
        <dbReference type="SAM" id="MobiDB-lite"/>
    </source>
</evidence>
<feature type="chain" id="PRO_5037347663" evidence="2">
    <location>
        <begin position="26"/>
        <end position="457"/>
    </location>
</feature>